<proteinExistence type="predicted"/>
<dbReference type="Proteomes" id="UP001597534">
    <property type="component" value="Unassembled WGS sequence"/>
</dbReference>
<dbReference type="EMBL" id="JBHUPC010000004">
    <property type="protein sequence ID" value="MFD2890435.1"/>
    <property type="molecule type" value="Genomic_DNA"/>
</dbReference>
<gene>
    <name evidence="1" type="ORF">ACFS5J_00190</name>
</gene>
<name>A0ABW5YHF0_9FLAO</name>
<dbReference type="RefSeq" id="WP_379809869.1">
    <property type="nucleotide sequence ID" value="NZ_JBHUPC010000004.1"/>
</dbReference>
<protein>
    <recommendedName>
        <fullName evidence="3">Lipoprotein</fullName>
    </recommendedName>
</protein>
<sequence>MKKITHFKESILPLVGMLLFVFIYSCETEDGFTAKSAPNANVSPIIITNGDYQTDCISTDTPFYVTTHEFVVNYGNNTKTINLEYYNTLTDFVLRVKSTNSWSNLLIDGVSVINGGNVPADEWRTHTMPLASQWTAGDMISFSLAIAGGGQQATTSISYNLFGACDESCSTTFEGEALACGTDRQAVYTFIAEEDTEYIKIQGGLTNFTGADAVVTIDGGALTHTQWTPGGSSNRVIKVEGSVAACEVITITIDWDSTNSGGIITGDWSVKDANGNDLAPSVPGLSCE</sequence>
<evidence type="ECO:0000313" key="2">
    <source>
        <dbReference type="Proteomes" id="UP001597534"/>
    </source>
</evidence>
<keyword evidence="2" id="KW-1185">Reference proteome</keyword>
<organism evidence="1 2">
    <name type="scientific">Flavobacterium chuncheonense</name>
    <dbReference type="NCBI Taxonomy" id="2026653"/>
    <lineage>
        <taxon>Bacteria</taxon>
        <taxon>Pseudomonadati</taxon>
        <taxon>Bacteroidota</taxon>
        <taxon>Flavobacteriia</taxon>
        <taxon>Flavobacteriales</taxon>
        <taxon>Flavobacteriaceae</taxon>
        <taxon>Flavobacterium</taxon>
    </lineage>
</organism>
<accession>A0ABW5YHF0</accession>
<comment type="caution">
    <text evidence="1">The sequence shown here is derived from an EMBL/GenBank/DDBJ whole genome shotgun (WGS) entry which is preliminary data.</text>
</comment>
<dbReference type="PROSITE" id="PS51257">
    <property type="entry name" value="PROKAR_LIPOPROTEIN"/>
    <property type="match status" value="1"/>
</dbReference>
<evidence type="ECO:0000313" key="1">
    <source>
        <dbReference type="EMBL" id="MFD2890435.1"/>
    </source>
</evidence>
<reference evidence="2" key="1">
    <citation type="journal article" date="2019" name="Int. J. Syst. Evol. Microbiol.">
        <title>The Global Catalogue of Microorganisms (GCM) 10K type strain sequencing project: providing services to taxonomists for standard genome sequencing and annotation.</title>
        <authorList>
            <consortium name="The Broad Institute Genomics Platform"/>
            <consortium name="The Broad Institute Genome Sequencing Center for Infectious Disease"/>
            <person name="Wu L."/>
            <person name="Ma J."/>
        </authorList>
    </citation>
    <scope>NUCLEOTIDE SEQUENCE [LARGE SCALE GENOMIC DNA]</scope>
    <source>
        <strain evidence="2">KCTC 22671</strain>
    </source>
</reference>
<evidence type="ECO:0008006" key="3">
    <source>
        <dbReference type="Google" id="ProtNLM"/>
    </source>
</evidence>